<keyword evidence="8" id="KW-0732">Signal</keyword>
<evidence type="ECO:0000256" key="3">
    <source>
        <dbReference type="ARBA" id="ARBA00004630"/>
    </source>
</evidence>
<evidence type="ECO:0000259" key="9">
    <source>
        <dbReference type="PROSITE" id="PS51837"/>
    </source>
</evidence>
<dbReference type="PANTHER" id="PTHR23292">
    <property type="entry name" value="LIPOPOLYSACCHARIDE-INDUCED TUMOR NECROSIS FACTOR-ALPHA FACTOR"/>
    <property type="match status" value="1"/>
</dbReference>
<name>A0ABQ9J152_9CUCU</name>
<evidence type="ECO:0000256" key="7">
    <source>
        <dbReference type="ARBA" id="ARBA00023136"/>
    </source>
</evidence>
<dbReference type="SMART" id="SM00714">
    <property type="entry name" value="LITAF"/>
    <property type="match status" value="1"/>
</dbReference>
<evidence type="ECO:0000256" key="4">
    <source>
        <dbReference type="ARBA" id="ARBA00005975"/>
    </source>
</evidence>
<feature type="domain" description="LITAF" evidence="9">
    <location>
        <begin position="77"/>
        <end position="160"/>
    </location>
</feature>
<dbReference type="EMBL" id="JAPWTJ010001589">
    <property type="protein sequence ID" value="KAJ8970699.1"/>
    <property type="molecule type" value="Genomic_DNA"/>
</dbReference>
<evidence type="ECO:0000256" key="2">
    <source>
        <dbReference type="ARBA" id="ARBA00004481"/>
    </source>
</evidence>
<comment type="caution">
    <text evidence="10">The sequence shown here is derived from an EMBL/GenBank/DDBJ whole genome shotgun (WGS) entry which is preliminary data.</text>
</comment>
<keyword evidence="5" id="KW-0479">Metal-binding</keyword>
<dbReference type="Proteomes" id="UP001162164">
    <property type="component" value="Unassembled WGS sequence"/>
</dbReference>
<gene>
    <name evidence="10" type="ORF">NQ317_000597</name>
</gene>
<dbReference type="Pfam" id="PF10601">
    <property type="entry name" value="zf-LITAF-like"/>
    <property type="match status" value="1"/>
</dbReference>
<keyword evidence="11" id="KW-1185">Reference proteome</keyword>
<evidence type="ECO:0000313" key="11">
    <source>
        <dbReference type="Proteomes" id="UP001162164"/>
    </source>
</evidence>
<dbReference type="PANTHER" id="PTHR23292:SF14">
    <property type="entry name" value="FI16615P1-RELATED"/>
    <property type="match status" value="1"/>
</dbReference>
<evidence type="ECO:0000256" key="1">
    <source>
        <dbReference type="ARBA" id="ARBA00004414"/>
    </source>
</evidence>
<dbReference type="InterPro" id="IPR006629">
    <property type="entry name" value="LITAF"/>
</dbReference>
<evidence type="ECO:0000256" key="8">
    <source>
        <dbReference type="SAM" id="SignalP"/>
    </source>
</evidence>
<sequence>MVWGGGKVNFYFIRLFVAPRHAAWADCPGRHNLKPGLKPPLNININKCYDAPNQIKIWTSKQCHCQQDTPAHHLYMIDEQIFYAPMVLGPNPQAVTCPSCHAQITTNVQLENSTKTHLIAIVLCLICLPCVMIPYCCTDSCKSKNHYCPNCQAYIGRYDN</sequence>
<dbReference type="PROSITE" id="PS51837">
    <property type="entry name" value="LITAF"/>
    <property type="match status" value="1"/>
</dbReference>
<proteinExistence type="inferred from homology"/>
<evidence type="ECO:0000256" key="6">
    <source>
        <dbReference type="ARBA" id="ARBA00022833"/>
    </source>
</evidence>
<evidence type="ECO:0000256" key="5">
    <source>
        <dbReference type="ARBA" id="ARBA00022723"/>
    </source>
</evidence>
<comment type="subcellular location">
    <subcellularLocation>
        <location evidence="2">Endosome membrane</location>
        <topology evidence="2">Peripheral membrane protein</topology>
    </subcellularLocation>
    <subcellularLocation>
        <location evidence="1">Late endosome membrane</location>
    </subcellularLocation>
    <subcellularLocation>
        <location evidence="3">Lysosome membrane</location>
        <topology evidence="3">Peripheral membrane protein</topology>
        <orientation evidence="3">Cytoplasmic side</orientation>
    </subcellularLocation>
</comment>
<dbReference type="InterPro" id="IPR037519">
    <property type="entry name" value="LITAF_fam"/>
</dbReference>
<reference evidence="10" key="1">
    <citation type="journal article" date="2023" name="Insect Mol. Biol.">
        <title>Genome sequencing provides insights into the evolution of gene families encoding plant cell wall-degrading enzymes in longhorned beetles.</title>
        <authorList>
            <person name="Shin N.R."/>
            <person name="Okamura Y."/>
            <person name="Kirsch R."/>
            <person name="Pauchet Y."/>
        </authorList>
    </citation>
    <scope>NUCLEOTIDE SEQUENCE</scope>
    <source>
        <strain evidence="10">MMC_N1</strain>
    </source>
</reference>
<protein>
    <recommendedName>
        <fullName evidence="9">LITAF domain-containing protein</fullName>
    </recommendedName>
</protein>
<keyword evidence="6" id="KW-0862">Zinc</keyword>
<feature type="chain" id="PRO_5045593158" description="LITAF domain-containing protein" evidence="8">
    <location>
        <begin position="26"/>
        <end position="160"/>
    </location>
</feature>
<comment type="similarity">
    <text evidence="4">Belongs to the CDIP1/LITAF family.</text>
</comment>
<evidence type="ECO:0000313" key="10">
    <source>
        <dbReference type="EMBL" id="KAJ8970699.1"/>
    </source>
</evidence>
<accession>A0ABQ9J152</accession>
<organism evidence="10 11">
    <name type="scientific">Molorchus minor</name>
    <dbReference type="NCBI Taxonomy" id="1323400"/>
    <lineage>
        <taxon>Eukaryota</taxon>
        <taxon>Metazoa</taxon>
        <taxon>Ecdysozoa</taxon>
        <taxon>Arthropoda</taxon>
        <taxon>Hexapoda</taxon>
        <taxon>Insecta</taxon>
        <taxon>Pterygota</taxon>
        <taxon>Neoptera</taxon>
        <taxon>Endopterygota</taxon>
        <taxon>Coleoptera</taxon>
        <taxon>Polyphaga</taxon>
        <taxon>Cucujiformia</taxon>
        <taxon>Chrysomeloidea</taxon>
        <taxon>Cerambycidae</taxon>
        <taxon>Lamiinae</taxon>
        <taxon>Monochamini</taxon>
        <taxon>Molorchus</taxon>
    </lineage>
</organism>
<keyword evidence="7" id="KW-0472">Membrane</keyword>
<feature type="signal peptide" evidence="8">
    <location>
        <begin position="1"/>
        <end position="25"/>
    </location>
</feature>